<proteinExistence type="predicted"/>
<gene>
    <name evidence="1" type="ORF">NDU88_003290</name>
</gene>
<dbReference type="AlphaFoldDB" id="A0AAV7NG75"/>
<organism evidence="1 2">
    <name type="scientific">Pleurodeles waltl</name>
    <name type="common">Iberian ribbed newt</name>
    <dbReference type="NCBI Taxonomy" id="8319"/>
    <lineage>
        <taxon>Eukaryota</taxon>
        <taxon>Metazoa</taxon>
        <taxon>Chordata</taxon>
        <taxon>Craniata</taxon>
        <taxon>Vertebrata</taxon>
        <taxon>Euteleostomi</taxon>
        <taxon>Amphibia</taxon>
        <taxon>Batrachia</taxon>
        <taxon>Caudata</taxon>
        <taxon>Salamandroidea</taxon>
        <taxon>Salamandridae</taxon>
        <taxon>Pleurodelinae</taxon>
        <taxon>Pleurodeles</taxon>
    </lineage>
</organism>
<sequence length="118" mass="13353">MAWGKRGKITQHNKMDKYVIPVTMQGKPVYSFLDPMTDLAAATIEPNLKDIMVAIQVSKGTLKPKVDSFVMEMSFLRADINKTNDRLKDTDMKVKDIDAITTTLKHEVDHLQKDSALM</sequence>
<comment type="caution">
    <text evidence="1">The sequence shown here is derived from an EMBL/GenBank/DDBJ whole genome shotgun (WGS) entry which is preliminary data.</text>
</comment>
<accession>A0AAV7NG75</accession>
<name>A0AAV7NG75_PLEWA</name>
<evidence type="ECO:0000313" key="1">
    <source>
        <dbReference type="EMBL" id="KAJ1115062.1"/>
    </source>
</evidence>
<keyword evidence="2" id="KW-1185">Reference proteome</keyword>
<evidence type="ECO:0000313" key="2">
    <source>
        <dbReference type="Proteomes" id="UP001066276"/>
    </source>
</evidence>
<dbReference type="Proteomes" id="UP001066276">
    <property type="component" value="Chromosome 8"/>
</dbReference>
<dbReference type="EMBL" id="JANPWB010000012">
    <property type="protein sequence ID" value="KAJ1115062.1"/>
    <property type="molecule type" value="Genomic_DNA"/>
</dbReference>
<protein>
    <submittedName>
        <fullName evidence="1">Uncharacterized protein</fullName>
    </submittedName>
</protein>
<reference evidence="1" key="1">
    <citation type="journal article" date="2022" name="bioRxiv">
        <title>Sequencing and chromosome-scale assembly of the giantPleurodeles waltlgenome.</title>
        <authorList>
            <person name="Brown T."/>
            <person name="Elewa A."/>
            <person name="Iarovenko S."/>
            <person name="Subramanian E."/>
            <person name="Araus A.J."/>
            <person name="Petzold A."/>
            <person name="Susuki M."/>
            <person name="Suzuki K.-i.T."/>
            <person name="Hayashi T."/>
            <person name="Toyoda A."/>
            <person name="Oliveira C."/>
            <person name="Osipova E."/>
            <person name="Leigh N.D."/>
            <person name="Simon A."/>
            <person name="Yun M.H."/>
        </authorList>
    </citation>
    <scope>NUCLEOTIDE SEQUENCE</scope>
    <source>
        <strain evidence="1">20211129_DDA</strain>
        <tissue evidence="1">Liver</tissue>
    </source>
</reference>